<reference evidence="5 6" key="1">
    <citation type="journal article" date="2020" name="Front. Microbiol.">
        <title>Design of Bacterial Strain-Specific qPCR Assays Using NGS Data and Publicly Available Resources and Its Application to Track Biocontrol Strains.</title>
        <authorList>
            <person name="Hernandez I."/>
            <person name="Sant C."/>
            <person name="Martinez R."/>
            <person name="Fernandez C."/>
        </authorList>
    </citation>
    <scope>NUCLEOTIDE SEQUENCE [LARGE SCALE GENOMIC DNA]</scope>
    <source>
        <strain evidence="5 6">B24</strain>
    </source>
</reference>
<protein>
    <submittedName>
        <fullName evidence="5">GntR family transcriptional regulator</fullName>
    </submittedName>
</protein>
<dbReference type="PRINTS" id="PR00035">
    <property type="entry name" value="HTHGNTR"/>
</dbReference>
<dbReference type="InterPro" id="IPR050679">
    <property type="entry name" value="Bact_HTH_transcr_reg"/>
</dbReference>
<evidence type="ECO:0000313" key="5">
    <source>
        <dbReference type="EMBL" id="QMU96937.1"/>
    </source>
</evidence>
<accession>A0A7D7WCH3</accession>
<dbReference type="InterPro" id="IPR036388">
    <property type="entry name" value="WH-like_DNA-bd_sf"/>
</dbReference>
<evidence type="ECO:0000256" key="2">
    <source>
        <dbReference type="ARBA" id="ARBA00023125"/>
    </source>
</evidence>
<dbReference type="Gene3D" id="1.10.10.10">
    <property type="entry name" value="Winged helix-like DNA-binding domain superfamily/Winged helix DNA-binding domain"/>
    <property type="match status" value="1"/>
</dbReference>
<dbReference type="CDD" id="cd07377">
    <property type="entry name" value="WHTH_GntR"/>
    <property type="match status" value="1"/>
</dbReference>
<evidence type="ECO:0000313" key="6">
    <source>
        <dbReference type="Proteomes" id="UP000515708"/>
    </source>
</evidence>
<dbReference type="InterPro" id="IPR028978">
    <property type="entry name" value="Chorismate_lyase_/UTRA_dom_sf"/>
</dbReference>
<keyword evidence="1" id="KW-0805">Transcription regulation</keyword>
<keyword evidence="2" id="KW-0238">DNA-binding</keyword>
<dbReference type="InterPro" id="IPR011663">
    <property type="entry name" value="UTRA"/>
</dbReference>
<dbReference type="GO" id="GO:0003700">
    <property type="term" value="F:DNA-binding transcription factor activity"/>
    <property type="evidence" value="ECO:0007669"/>
    <property type="project" value="InterPro"/>
</dbReference>
<keyword evidence="3" id="KW-0804">Transcription</keyword>
<dbReference type="Pfam" id="PF07702">
    <property type="entry name" value="UTRA"/>
    <property type="match status" value="1"/>
</dbReference>
<dbReference type="AlphaFoldDB" id="A0A7D7WCH3"/>
<dbReference type="InterPro" id="IPR036390">
    <property type="entry name" value="WH_DNA-bd_sf"/>
</dbReference>
<dbReference type="Proteomes" id="UP000515708">
    <property type="component" value="Chromosome"/>
</dbReference>
<evidence type="ECO:0000256" key="1">
    <source>
        <dbReference type="ARBA" id="ARBA00023015"/>
    </source>
</evidence>
<evidence type="ECO:0000256" key="3">
    <source>
        <dbReference type="ARBA" id="ARBA00023163"/>
    </source>
</evidence>
<dbReference type="Gene3D" id="3.40.1410.10">
    <property type="entry name" value="Chorismate lyase-like"/>
    <property type="match status" value="1"/>
</dbReference>
<dbReference type="PANTHER" id="PTHR44846:SF1">
    <property type="entry name" value="MANNOSYL-D-GLYCERATE TRANSPORT_METABOLISM SYSTEM REPRESSOR MNGR-RELATED"/>
    <property type="match status" value="1"/>
</dbReference>
<dbReference type="EMBL" id="CP043732">
    <property type="protein sequence ID" value="QMU96937.1"/>
    <property type="molecule type" value="Genomic_DNA"/>
</dbReference>
<organism evidence="5 6">
    <name type="scientific">Microbacterium esteraromaticum</name>
    <dbReference type="NCBI Taxonomy" id="57043"/>
    <lineage>
        <taxon>Bacteria</taxon>
        <taxon>Bacillati</taxon>
        <taxon>Actinomycetota</taxon>
        <taxon>Actinomycetes</taxon>
        <taxon>Micrococcales</taxon>
        <taxon>Microbacteriaceae</taxon>
        <taxon>Microbacterium</taxon>
    </lineage>
</organism>
<dbReference type="SMART" id="SM00345">
    <property type="entry name" value="HTH_GNTR"/>
    <property type="match status" value="1"/>
</dbReference>
<proteinExistence type="predicted"/>
<name>A0A7D7WCH3_9MICO</name>
<feature type="domain" description="HTH gntR-type" evidence="4">
    <location>
        <begin position="12"/>
        <end position="79"/>
    </location>
</feature>
<evidence type="ECO:0000259" key="4">
    <source>
        <dbReference type="PROSITE" id="PS50949"/>
    </source>
</evidence>
<dbReference type="PANTHER" id="PTHR44846">
    <property type="entry name" value="MANNOSYL-D-GLYCERATE TRANSPORT/METABOLISM SYSTEM REPRESSOR MNGR-RELATED"/>
    <property type="match status" value="1"/>
</dbReference>
<dbReference type="SMART" id="SM00866">
    <property type="entry name" value="UTRA"/>
    <property type="match status" value="1"/>
</dbReference>
<dbReference type="PROSITE" id="PS50949">
    <property type="entry name" value="HTH_GNTR"/>
    <property type="match status" value="1"/>
</dbReference>
<dbReference type="GO" id="GO:0003677">
    <property type="term" value="F:DNA binding"/>
    <property type="evidence" value="ECO:0007669"/>
    <property type="project" value="UniProtKB-KW"/>
</dbReference>
<gene>
    <name evidence="5" type="ORF">FVO59_06650</name>
</gene>
<dbReference type="Pfam" id="PF00392">
    <property type="entry name" value="GntR"/>
    <property type="match status" value="1"/>
</dbReference>
<dbReference type="GO" id="GO:0045892">
    <property type="term" value="P:negative regulation of DNA-templated transcription"/>
    <property type="evidence" value="ECO:0007669"/>
    <property type="project" value="TreeGrafter"/>
</dbReference>
<dbReference type="SUPFAM" id="SSF46785">
    <property type="entry name" value="Winged helix' DNA-binding domain"/>
    <property type="match status" value="1"/>
</dbReference>
<dbReference type="SUPFAM" id="SSF64288">
    <property type="entry name" value="Chorismate lyase-like"/>
    <property type="match status" value="1"/>
</dbReference>
<dbReference type="InterPro" id="IPR000524">
    <property type="entry name" value="Tscrpt_reg_HTH_GntR"/>
</dbReference>
<sequence length="244" mass="26491">MTGDSRKGTIMAHKYEQVAASIRESIAQSLAPHDALASERELMAIHGVSRMTVRKAISVLVDEGRVYNIHGSGTYVGSADIFSKTPKLTSFTEDMISRGSAPSSRVLGVARIVAPDNVAAALHLEPGAEVTQVRRLRLADDTPIALEEVHLPTAVLETDSLNLGASLYEQLRSAGFEVFRAEQEIQAITLSHVDSDLLGVPQGSAALSVTRVSSSRRGQLIEFARTTYRADRYTFQLVVTRDDK</sequence>